<dbReference type="Proteomes" id="UP001293593">
    <property type="component" value="Unassembled WGS sequence"/>
</dbReference>
<protein>
    <recommendedName>
        <fullName evidence="6">RING-type domain-containing protein</fullName>
    </recommendedName>
</protein>
<evidence type="ECO:0000256" key="5">
    <source>
        <dbReference type="SAM" id="Phobius"/>
    </source>
</evidence>
<organism evidence="7 8">
    <name type="scientific">Acacia crassicarpa</name>
    <name type="common">northern wattle</name>
    <dbReference type="NCBI Taxonomy" id="499986"/>
    <lineage>
        <taxon>Eukaryota</taxon>
        <taxon>Viridiplantae</taxon>
        <taxon>Streptophyta</taxon>
        <taxon>Embryophyta</taxon>
        <taxon>Tracheophyta</taxon>
        <taxon>Spermatophyta</taxon>
        <taxon>Magnoliopsida</taxon>
        <taxon>eudicotyledons</taxon>
        <taxon>Gunneridae</taxon>
        <taxon>Pentapetalae</taxon>
        <taxon>rosids</taxon>
        <taxon>fabids</taxon>
        <taxon>Fabales</taxon>
        <taxon>Fabaceae</taxon>
        <taxon>Caesalpinioideae</taxon>
        <taxon>mimosoid clade</taxon>
        <taxon>Acacieae</taxon>
        <taxon>Acacia</taxon>
    </lineage>
</organism>
<sequence length="166" mass="19547">MATTTLAIISRFSSLLFTMLFNYLKLALSHFKWGLEFLLYHPFHSLRLHHHQPLQEIHQIFTEEEQVQIWHPREGGGEEVDCAVCLNKIGEGDEVRMLRCEHVFHRECLNQWVGLRNFTCPLCRHFLGPGFRPLVSGDGGEALHVLFFKFSSFSDNSDERDYWWLR</sequence>
<dbReference type="InterPro" id="IPR001841">
    <property type="entry name" value="Znf_RING"/>
</dbReference>
<reference evidence="7" key="1">
    <citation type="submission" date="2023-10" db="EMBL/GenBank/DDBJ databases">
        <title>Chromosome-level genome of the transformable northern wattle, Acacia crassicarpa.</title>
        <authorList>
            <person name="Massaro I."/>
            <person name="Sinha N.R."/>
            <person name="Poethig S."/>
            <person name="Leichty A.R."/>
        </authorList>
    </citation>
    <scope>NUCLEOTIDE SEQUENCE</scope>
    <source>
        <strain evidence="7">Acra3RX</strain>
        <tissue evidence="7">Leaf</tissue>
    </source>
</reference>
<dbReference type="SUPFAM" id="SSF57850">
    <property type="entry name" value="RING/U-box"/>
    <property type="match status" value="1"/>
</dbReference>
<dbReference type="InterPro" id="IPR013083">
    <property type="entry name" value="Znf_RING/FYVE/PHD"/>
</dbReference>
<evidence type="ECO:0000313" key="8">
    <source>
        <dbReference type="Proteomes" id="UP001293593"/>
    </source>
</evidence>
<dbReference type="Gene3D" id="3.30.40.10">
    <property type="entry name" value="Zinc/RING finger domain, C3HC4 (zinc finger)"/>
    <property type="match status" value="1"/>
</dbReference>
<evidence type="ECO:0000256" key="3">
    <source>
        <dbReference type="ARBA" id="ARBA00022833"/>
    </source>
</evidence>
<dbReference type="SMART" id="SM00184">
    <property type="entry name" value="RING"/>
    <property type="match status" value="1"/>
</dbReference>
<proteinExistence type="predicted"/>
<dbReference type="PANTHER" id="PTHR45969:SF55">
    <property type="entry name" value="OS07G0686300 PROTEIN"/>
    <property type="match status" value="1"/>
</dbReference>
<dbReference type="GO" id="GO:0008270">
    <property type="term" value="F:zinc ion binding"/>
    <property type="evidence" value="ECO:0007669"/>
    <property type="project" value="UniProtKB-KW"/>
</dbReference>
<dbReference type="EMBL" id="JAWXYG010000009">
    <property type="protein sequence ID" value="KAK4263718.1"/>
    <property type="molecule type" value="Genomic_DNA"/>
</dbReference>
<evidence type="ECO:0000256" key="4">
    <source>
        <dbReference type="PROSITE-ProRule" id="PRU00175"/>
    </source>
</evidence>
<dbReference type="PROSITE" id="PS50089">
    <property type="entry name" value="ZF_RING_2"/>
    <property type="match status" value="1"/>
</dbReference>
<keyword evidence="5" id="KW-0472">Membrane</keyword>
<dbReference type="PANTHER" id="PTHR45969">
    <property type="entry name" value="RING ZINC FINGER PROTEIN-RELATED"/>
    <property type="match status" value="1"/>
</dbReference>
<keyword evidence="5" id="KW-0812">Transmembrane</keyword>
<evidence type="ECO:0000256" key="1">
    <source>
        <dbReference type="ARBA" id="ARBA00022723"/>
    </source>
</evidence>
<name>A0AAE1J6B6_9FABA</name>
<keyword evidence="8" id="KW-1185">Reference proteome</keyword>
<dbReference type="GO" id="GO:0061630">
    <property type="term" value="F:ubiquitin protein ligase activity"/>
    <property type="evidence" value="ECO:0007669"/>
    <property type="project" value="TreeGrafter"/>
</dbReference>
<accession>A0AAE1J6B6</accession>
<dbReference type="AlphaFoldDB" id="A0AAE1J6B6"/>
<evidence type="ECO:0000313" key="7">
    <source>
        <dbReference type="EMBL" id="KAK4263718.1"/>
    </source>
</evidence>
<gene>
    <name evidence="7" type="ORF">QN277_029096</name>
</gene>
<keyword evidence="2 4" id="KW-0863">Zinc-finger</keyword>
<comment type="caution">
    <text evidence="7">The sequence shown here is derived from an EMBL/GenBank/DDBJ whole genome shotgun (WGS) entry which is preliminary data.</text>
</comment>
<feature type="transmembrane region" description="Helical" evidence="5">
    <location>
        <begin position="6"/>
        <end position="24"/>
    </location>
</feature>
<evidence type="ECO:0000256" key="2">
    <source>
        <dbReference type="ARBA" id="ARBA00022771"/>
    </source>
</evidence>
<dbReference type="GO" id="GO:0016567">
    <property type="term" value="P:protein ubiquitination"/>
    <property type="evidence" value="ECO:0007669"/>
    <property type="project" value="TreeGrafter"/>
</dbReference>
<feature type="domain" description="RING-type" evidence="6">
    <location>
        <begin position="82"/>
        <end position="124"/>
    </location>
</feature>
<evidence type="ECO:0000259" key="6">
    <source>
        <dbReference type="PROSITE" id="PS50089"/>
    </source>
</evidence>
<keyword evidence="5" id="KW-1133">Transmembrane helix</keyword>
<dbReference type="Pfam" id="PF13639">
    <property type="entry name" value="zf-RING_2"/>
    <property type="match status" value="1"/>
</dbReference>
<keyword evidence="3" id="KW-0862">Zinc</keyword>
<keyword evidence="1" id="KW-0479">Metal-binding</keyword>